<dbReference type="AlphaFoldDB" id="A0A7J6X1W7"/>
<keyword evidence="3" id="KW-1185">Reference proteome</keyword>
<evidence type="ECO:0000313" key="2">
    <source>
        <dbReference type="EMBL" id="KAF5203664.1"/>
    </source>
</evidence>
<dbReference type="CDD" id="cd06222">
    <property type="entry name" value="RNase_H_like"/>
    <property type="match status" value="1"/>
</dbReference>
<dbReference type="GO" id="GO:0004523">
    <property type="term" value="F:RNA-DNA hybrid ribonuclease activity"/>
    <property type="evidence" value="ECO:0007669"/>
    <property type="project" value="InterPro"/>
</dbReference>
<dbReference type="GO" id="GO:0003676">
    <property type="term" value="F:nucleic acid binding"/>
    <property type="evidence" value="ECO:0007669"/>
    <property type="project" value="InterPro"/>
</dbReference>
<dbReference type="Proteomes" id="UP000554482">
    <property type="component" value="Unassembled WGS sequence"/>
</dbReference>
<gene>
    <name evidence="2" type="ORF">FRX31_006748</name>
</gene>
<protein>
    <recommendedName>
        <fullName evidence="1">RNase H type-1 domain-containing protein</fullName>
    </recommendedName>
</protein>
<reference evidence="2 3" key="1">
    <citation type="submission" date="2020-06" db="EMBL/GenBank/DDBJ databases">
        <title>Transcriptomic and genomic resources for Thalictrum thalictroides and T. hernandezii: Facilitating candidate gene discovery in an emerging model plant lineage.</title>
        <authorList>
            <person name="Arias T."/>
            <person name="Riano-Pachon D.M."/>
            <person name="Di Stilio V.S."/>
        </authorList>
    </citation>
    <scope>NUCLEOTIDE SEQUENCE [LARGE SCALE GENOMIC DNA]</scope>
    <source>
        <strain evidence="3">cv. WT478/WT964</strain>
        <tissue evidence="2">Leaves</tissue>
    </source>
</reference>
<organism evidence="2 3">
    <name type="scientific">Thalictrum thalictroides</name>
    <name type="common">Rue-anemone</name>
    <name type="synonym">Anemone thalictroides</name>
    <dbReference type="NCBI Taxonomy" id="46969"/>
    <lineage>
        <taxon>Eukaryota</taxon>
        <taxon>Viridiplantae</taxon>
        <taxon>Streptophyta</taxon>
        <taxon>Embryophyta</taxon>
        <taxon>Tracheophyta</taxon>
        <taxon>Spermatophyta</taxon>
        <taxon>Magnoliopsida</taxon>
        <taxon>Ranunculales</taxon>
        <taxon>Ranunculaceae</taxon>
        <taxon>Thalictroideae</taxon>
        <taxon>Thalictrum</taxon>
    </lineage>
</organism>
<name>A0A7J6X1W7_THATH</name>
<evidence type="ECO:0000259" key="1">
    <source>
        <dbReference type="Pfam" id="PF13456"/>
    </source>
</evidence>
<dbReference type="PANTHER" id="PTHR47723:SF19">
    <property type="entry name" value="POLYNUCLEOTIDYL TRANSFERASE, RIBONUCLEASE H-LIKE SUPERFAMILY PROTEIN"/>
    <property type="match status" value="1"/>
</dbReference>
<dbReference type="SUPFAM" id="SSF53098">
    <property type="entry name" value="Ribonuclease H-like"/>
    <property type="match status" value="1"/>
</dbReference>
<comment type="caution">
    <text evidence="2">The sequence shown here is derived from an EMBL/GenBank/DDBJ whole genome shotgun (WGS) entry which is preliminary data.</text>
</comment>
<evidence type="ECO:0000313" key="3">
    <source>
        <dbReference type="Proteomes" id="UP000554482"/>
    </source>
</evidence>
<dbReference type="Gene3D" id="3.30.420.10">
    <property type="entry name" value="Ribonuclease H-like superfamily/Ribonuclease H"/>
    <property type="match status" value="1"/>
</dbReference>
<dbReference type="InterPro" id="IPR044730">
    <property type="entry name" value="RNase_H-like_dom_plant"/>
</dbReference>
<proteinExistence type="predicted"/>
<feature type="domain" description="RNase H type-1" evidence="1">
    <location>
        <begin position="143"/>
        <end position="254"/>
    </location>
</feature>
<dbReference type="InterPro" id="IPR002156">
    <property type="entry name" value="RNaseH_domain"/>
</dbReference>
<dbReference type="PANTHER" id="PTHR47723">
    <property type="entry name" value="OS05G0353850 PROTEIN"/>
    <property type="match status" value="1"/>
</dbReference>
<dbReference type="InterPro" id="IPR012337">
    <property type="entry name" value="RNaseH-like_sf"/>
</dbReference>
<dbReference type="Pfam" id="PF13456">
    <property type="entry name" value="RVT_3"/>
    <property type="match status" value="1"/>
</dbReference>
<dbReference type="OrthoDB" id="1432416at2759"/>
<sequence length="292" mass="33601">MFFKCTYSKIVWDGVNSLLGIVTDTRSSNWEWESMFKLCRTRCNLSEIIATYTCATVRFIWIERNNRRFNNVSQTATVVRARLLKEIKIYLQTQLTMVKDNTQLRACVKKIGLVLDYKQKDAVHCSWEKPKREVFKINTDRSVREEGAGYGGLVRDSEGNMVVGFSCASSIKSVMFQELQAILKRLVGASFMRLQAVVVESDSLRAIQCILKKEKPPWFCEDMVVEIQMRAQGFQIAEFKHNFRETNKAADYLAGQLGVVDICNFFVNHIDEKLVVILKEDSDGKLYTRLLS</sequence>
<dbReference type="InterPro" id="IPR036397">
    <property type="entry name" value="RNaseH_sf"/>
</dbReference>
<dbReference type="InterPro" id="IPR053151">
    <property type="entry name" value="RNase_H-like"/>
</dbReference>
<dbReference type="EMBL" id="JABWDY010006462">
    <property type="protein sequence ID" value="KAF5203664.1"/>
    <property type="molecule type" value="Genomic_DNA"/>
</dbReference>
<accession>A0A7J6X1W7</accession>